<dbReference type="Pfam" id="PF13266">
    <property type="entry name" value="DUF4057"/>
    <property type="match status" value="1"/>
</dbReference>
<feature type="domain" description="DUF4057" evidence="1">
    <location>
        <begin position="1"/>
        <end position="35"/>
    </location>
</feature>
<protein>
    <submittedName>
        <fullName evidence="2">Uncharacterized protein LOC107420826</fullName>
    </submittedName>
</protein>
<sequence>MKEMTGSGIFVGDGEVDALESEPTPNSKTGVRMYQVLNILNFLG</sequence>
<dbReference type="EMBL" id="GGEC01018081">
    <property type="protein sequence ID" value="MBW98564.1"/>
    <property type="molecule type" value="Transcribed_RNA"/>
</dbReference>
<organism evidence="2">
    <name type="scientific">Rhizophora mucronata</name>
    <name type="common">Asiatic mangrove</name>
    <dbReference type="NCBI Taxonomy" id="61149"/>
    <lineage>
        <taxon>Eukaryota</taxon>
        <taxon>Viridiplantae</taxon>
        <taxon>Streptophyta</taxon>
        <taxon>Embryophyta</taxon>
        <taxon>Tracheophyta</taxon>
        <taxon>Spermatophyta</taxon>
        <taxon>Magnoliopsida</taxon>
        <taxon>eudicotyledons</taxon>
        <taxon>Gunneridae</taxon>
        <taxon>Pentapetalae</taxon>
        <taxon>rosids</taxon>
        <taxon>fabids</taxon>
        <taxon>Malpighiales</taxon>
        <taxon>Rhizophoraceae</taxon>
        <taxon>Rhizophora</taxon>
    </lineage>
</organism>
<evidence type="ECO:0000259" key="1">
    <source>
        <dbReference type="Pfam" id="PF13266"/>
    </source>
</evidence>
<evidence type="ECO:0000313" key="2">
    <source>
        <dbReference type="EMBL" id="MBW98564.1"/>
    </source>
</evidence>
<proteinExistence type="predicted"/>
<name>A0A2P2JYK6_RHIMU</name>
<accession>A0A2P2JYK6</accession>
<dbReference type="AlphaFoldDB" id="A0A2P2JYK6"/>
<reference evidence="2" key="1">
    <citation type="submission" date="2018-02" db="EMBL/GenBank/DDBJ databases">
        <title>Rhizophora mucronata_Transcriptome.</title>
        <authorList>
            <person name="Meera S.P."/>
            <person name="Sreeshan A."/>
            <person name="Augustine A."/>
        </authorList>
    </citation>
    <scope>NUCLEOTIDE SEQUENCE</scope>
    <source>
        <tissue evidence="2">Leaf</tissue>
    </source>
</reference>
<dbReference type="InterPro" id="IPR025131">
    <property type="entry name" value="DUF4057"/>
</dbReference>